<dbReference type="PROSITE" id="PS00086">
    <property type="entry name" value="CYTOCHROME_P450"/>
    <property type="match status" value="1"/>
</dbReference>
<dbReference type="PANTHER" id="PTHR46696">
    <property type="entry name" value="P450, PUTATIVE (EUROFUNG)-RELATED"/>
    <property type="match status" value="1"/>
</dbReference>
<dbReference type="InterPro" id="IPR017972">
    <property type="entry name" value="Cyt_P450_CS"/>
</dbReference>
<dbReference type="Pfam" id="PF00067">
    <property type="entry name" value="p450"/>
    <property type="match status" value="1"/>
</dbReference>
<evidence type="ECO:0000256" key="1">
    <source>
        <dbReference type="ARBA" id="ARBA00010617"/>
    </source>
</evidence>
<dbReference type="SUPFAM" id="SSF48264">
    <property type="entry name" value="Cytochrome P450"/>
    <property type="match status" value="1"/>
</dbReference>
<comment type="similarity">
    <text evidence="1 2">Belongs to the cytochrome P450 family.</text>
</comment>
<reference evidence="3 4" key="1">
    <citation type="submission" date="2021-03" db="EMBL/GenBank/DDBJ databases">
        <authorList>
            <person name="Peeters C."/>
        </authorList>
    </citation>
    <scope>NUCLEOTIDE SEQUENCE [LARGE SCALE GENOMIC DNA]</scope>
    <source>
        <strain evidence="3 4">LMG 26411</strain>
    </source>
</reference>
<keyword evidence="2 3" id="KW-0560">Oxidoreductase</keyword>
<comment type="caution">
    <text evidence="3">The sequence shown here is derived from an EMBL/GenBank/DDBJ whole genome shotgun (WGS) entry which is preliminary data.</text>
</comment>
<keyword evidence="2" id="KW-0503">Monooxygenase</keyword>
<dbReference type="Proteomes" id="UP000672657">
    <property type="component" value="Unassembled WGS sequence"/>
</dbReference>
<keyword evidence="2" id="KW-0408">Iron</keyword>
<proteinExistence type="inferred from homology"/>
<dbReference type="PRINTS" id="PR00359">
    <property type="entry name" value="BP450"/>
</dbReference>
<dbReference type="CDD" id="cd20625">
    <property type="entry name" value="CYP164-like"/>
    <property type="match status" value="1"/>
</dbReference>
<dbReference type="GO" id="GO:0016491">
    <property type="term" value="F:oxidoreductase activity"/>
    <property type="evidence" value="ECO:0007669"/>
    <property type="project" value="UniProtKB-KW"/>
</dbReference>
<dbReference type="InterPro" id="IPR002397">
    <property type="entry name" value="Cyt_P450_B"/>
</dbReference>
<sequence>MPGGCQADTRHHPPANTTALMSSIAGSTTAYHRALPPGSPRQPRGGEVTDRALISCDRLVDTAFLRDPYPAYHTLRTRGPIHWSEEFFGGAWLLSSHEDVEAVLRDPRYSARRTGGWVMRGSDDERQALCPFQRLFSRAMLFVDAPDHSRLRQILNAGFRPAALRAFAGTIEQMVAGLMAQQAGTGTFDFMELIARPLPAMVIARLLGMDGENQSDFLAWSEDLAAFIGAPDPDASLKRRAQVSLLKMAAAFEAMLARRKAQDAGESQPEQRDLIGHLLYAEAEGRIEGGAELLAQCAMLLFAGHETTRNLLGNGLHALLSHPEQWQRLRQEPELLPNALRELLRYESPVQYTGRRVATDMLLHGRQLRRGDLVIGLIGAANRDPARYPNPDRLDVTRRDGSHLSFGHGPHVCIGAALTLMEAEIVFRALLRQWPTLSLVDAEPDWNGNPLYRGLTTLRVQQGSEAA</sequence>
<keyword evidence="2" id="KW-0479">Metal-binding</keyword>
<keyword evidence="4" id="KW-1185">Reference proteome</keyword>
<keyword evidence="2" id="KW-0349">Heme</keyword>
<dbReference type="EC" id="1.14.14.46" evidence="3"/>
<organism evidence="3 4">
    <name type="scientific">Cupriavidus numazuensis</name>
    <dbReference type="NCBI Taxonomy" id="221992"/>
    <lineage>
        <taxon>Bacteria</taxon>
        <taxon>Pseudomonadati</taxon>
        <taxon>Pseudomonadota</taxon>
        <taxon>Betaproteobacteria</taxon>
        <taxon>Burkholderiales</taxon>
        <taxon>Burkholderiaceae</taxon>
        <taxon>Cupriavidus</taxon>
    </lineage>
</organism>
<dbReference type="PANTHER" id="PTHR46696:SF1">
    <property type="entry name" value="CYTOCHROME P450 YJIB-RELATED"/>
    <property type="match status" value="1"/>
</dbReference>
<accession>A0ABM8TH19</accession>
<evidence type="ECO:0000313" key="4">
    <source>
        <dbReference type="Proteomes" id="UP000672657"/>
    </source>
</evidence>
<protein>
    <submittedName>
        <fullName evidence="3">Biotin biosynthesis cytochrome P450</fullName>
        <ecNumber evidence="3">1.14.14.46</ecNumber>
    </submittedName>
</protein>
<dbReference type="InterPro" id="IPR036396">
    <property type="entry name" value="Cyt_P450_sf"/>
</dbReference>
<gene>
    <name evidence="3" type="primary">bioI</name>
    <name evidence="3" type="ORF">LMG26411_02634</name>
</gene>
<name>A0ABM8TH19_9BURK</name>
<dbReference type="EMBL" id="CAJPVI010000014">
    <property type="protein sequence ID" value="CAG2144851.1"/>
    <property type="molecule type" value="Genomic_DNA"/>
</dbReference>
<dbReference type="Gene3D" id="1.10.630.10">
    <property type="entry name" value="Cytochrome P450"/>
    <property type="match status" value="1"/>
</dbReference>
<evidence type="ECO:0000313" key="3">
    <source>
        <dbReference type="EMBL" id="CAG2144851.1"/>
    </source>
</evidence>
<evidence type="ECO:0000256" key="2">
    <source>
        <dbReference type="RuleBase" id="RU000461"/>
    </source>
</evidence>
<dbReference type="InterPro" id="IPR001128">
    <property type="entry name" value="Cyt_P450"/>
</dbReference>